<comment type="caution">
    <text evidence="2">The sequence shown here is derived from an EMBL/GenBank/DDBJ whole genome shotgun (WGS) entry which is preliminary data.</text>
</comment>
<gene>
    <name evidence="2" type="ORF">EUV02_04945</name>
</gene>
<dbReference type="InterPro" id="IPR051683">
    <property type="entry name" value="Enoyl-CoA_Hydratase/Isomerase"/>
</dbReference>
<keyword evidence="3" id="KW-1185">Reference proteome</keyword>
<dbReference type="CDD" id="cd06558">
    <property type="entry name" value="crotonase-like"/>
    <property type="match status" value="1"/>
</dbReference>
<evidence type="ECO:0000313" key="2">
    <source>
        <dbReference type="EMBL" id="TFU06342.1"/>
    </source>
</evidence>
<dbReference type="SUPFAM" id="SSF52096">
    <property type="entry name" value="ClpP/crotonase"/>
    <property type="match status" value="1"/>
</dbReference>
<dbReference type="Gene3D" id="1.10.12.10">
    <property type="entry name" value="Lyase 2-enoyl-coa Hydratase, Chain A, domain 2"/>
    <property type="match status" value="1"/>
</dbReference>
<dbReference type="GO" id="GO:0016853">
    <property type="term" value="F:isomerase activity"/>
    <property type="evidence" value="ECO:0007669"/>
    <property type="project" value="UniProtKB-KW"/>
</dbReference>
<dbReference type="PANTHER" id="PTHR42964">
    <property type="entry name" value="ENOYL-COA HYDRATASE"/>
    <property type="match status" value="1"/>
</dbReference>
<dbReference type="PANTHER" id="PTHR42964:SF1">
    <property type="entry name" value="POLYKETIDE BIOSYNTHESIS ENOYL-COA HYDRATASE PKSH-RELATED"/>
    <property type="match status" value="1"/>
</dbReference>
<dbReference type="Proteomes" id="UP000297737">
    <property type="component" value="Unassembled WGS sequence"/>
</dbReference>
<evidence type="ECO:0000313" key="3">
    <source>
        <dbReference type="Proteomes" id="UP000297737"/>
    </source>
</evidence>
<evidence type="ECO:0000256" key="1">
    <source>
        <dbReference type="ARBA" id="ARBA00005254"/>
    </source>
</evidence>
<dbReference type="OrthoDB" id="9795727at2"/>
<protein>
    <submittedName>
        <fullName evidence="2">Enoyl-CoA hydratase/isomerase family protein</fullName>
        <ecNumber evidence="2">4.2.1.17</ecNumber>
    </submittedName>
</protein>
<comment type="similarity">
    <text evidence="1">Belongs to the enoyl-CoA hydratase/isomerase family.</text>
</comment>
<dbReference type="GO" id="GO:0004300">
    <property type="term" value="F:enoyl-CoA hydratase activity"/>
    <property type="evidence" value="ECO:0007669"/>
    <property type="project" value="UniProtKB-EC"/>
</dbReference>
<dbReference type="InterPro" id="IPR014748">
    <property type="entry name" value="Enoyl-CoA_hydra_C"/>
</dbReference>
<dbReference type="Gene3D" id="3.90.226.10">
    <property type="entry name" value="2-enoyl-CoA Hydratase, Chain A, domain 1"/>
    <property type="match status" value="1"/>
</dbReference>
<dbReference type="InterPro" id="IPR001753">
    <property type="entry name" value="Enoyl-CoA_hydra/iso"/>
</dbReference>
<dbReference type="AlphaFoldDB" id="A0A4Y9ESA7"/>
<reference evidence="2 3" key="1">
    <citation type="submission" date="2019-02" db="EMBL/GenBank/DDBJ databases">
        <title>Polymorphobacter sp. isolated from the lake at the Tibet of China.</title>
        <authorList>
            <person name="Li A."/>
        </authorList>
    </citation>
    <scope>NUCLEOTIDE SEQUENCE [LARGE SCALE GENOMIC DNA]</scope>
    <source>
        <strain evidence="2 3">DJ1R-1</strain>
    </source>
</reference>
<accession>A0A4Y9ESA7</accession>
<dbReference type="EMBL" id="SIHO01000001">
    <property type="protein sequence ID" value="TFU06342.1"/>
    <property type="molecule type" value="Genomic_DNA"/>
</dbReference>
<dbReference type="Pfam" id="PF00378">
    <property type="entry name" value="ECH_1"/>
    <property type="match status" value="1"/>
</dbReference>
<keyword evidence="2" id="KW-0413">Isomerase</keyword>
<sequence length="261" mass="27574">MTASLLVTLDDRGTARVTLNRPDKHNAFDAELIAELTAAFTAISADPKVRAVVLRGNGPSFCAGADAAWMRASADLSEAENRADAQRLSAMLATINDCPKPVIAVAHGSVFGGGVGLVACADLVIARSNTRFRLSEVRLGLTPATISPFVVGKIGASHARRYFTTAEDIGAEQAVHIGLAHIHTDDADLQTVHWLTAIDQGAPGAIADAKALVRDVADRPITDELRALTADRIAARRASDEGREGLAAFIEKRKPKWAPNA</sequence>
<name>A0A4Y9ESA7_9SPHN</name>
<proteinExistence type="inferred from homology"/>
<keyword evidence="2" id="KW-0456">Lyase</keyword>
<dbReference type="RefSeq" id="WP_135245065.1">
    <property type="nucleotide sequence ID" value="NZ_SIHO01000001.1"/>
</dbReference>
<organism evidence="2 3">
    <name type="scientific">Glacieibacterium arshaanense</name>
    <dbReference type="NCBI Taxonomy" id="2511025"/>
    <lineage>
        <taxon>Bacteria</taxon>
        <taxon>Pseudomonadati</taxon>
        <taxon>Pseudomonadota</taxon>
        <taxon>Alphaproteobacteria</taxon>
        <taxon>Sphingomonadales</taxon>
        <taxon>Sphingosinicellaceae</taxon>
        <taxon>Glacieibacterium</taxon>
    </lineage>
</organism>
<dbReference type="InterPro" id="IPR029045">
    <property type="entry name" value="ClpP/crotonase-like_dom_sf"/>
</dbReference>
<dbReference type="EC" id="4.2.1.17" evidence="2"/>